<proteinExistence type="predicted"/>
<comment type="caution">
    <text evidence="1">The sequence shown here is derived from an EMBL/GenBank/DDBJ whole genome shotgun (WGS) entry which is preliminary data.</text>
</comment>
<organism evidence="1 2">
    <name type="scientific">Eretmocerus hayati</name>
    <dbReference type="NCBI Taxonomy" id="131215"/>
    <lineage>
        <taxon>Eukaryota</taxon>
        <taxon>Metazoa</taxon>
        <taxon>Ecdysozoa</taxon>
        <taxon>Arthropoda</taxon>
        <taxon>Hexapoda</taxon>
        <taxon>Insecta</taxon>
        <taxon>Pterygota</taxon>
        <taxon>Neoptera</taxon>
        <taxon>Endopterygota</taxon>
        <taxon>Hymenoptera</taxon>
        <taxon>Apocrita</taxon>
        <taxon>Proctotrupomorpha</taxon>
        <taxon>Chalcidoidea</taxon>
        <taxon>Aphelinidae</taxon>
        <taxon>Aphelininae</taxon>
        <taxon>Eretmocerus</taxon>
    </lineage>
</organism>
<evidence type="ECO:0000313" key="2">
    <source>
        <dbReference type="Proteomes" id="UP001239111"/>
    </source>
</evidence>
<reference evidence="1" key="1">
    <citation type="submission" date="2023-04" db="EMBL/GenBank/DDBJ databases">
        <title>A chromosome-level genome assembly of the parasitoid wasp Eretmocerus hayati.</title>
        <authorList>
            <person name="Zhong Y."/>
            <person name="Liu S."/>
            <person name="Liu Y."/>
        </authorList>
    </citation>
    <scope>NUCLEOTIDE SEQUENCE</scope>
    <source>
        <strain evidence="1">ZJU_SS_LIU_2023</strain>
    </source>
</reference>
<protein>
    <submittedName>
        <fullName evidence="1">Uncharacterized protein</fullName>
    </submittedName>
</protein>
<sequence length="175" mass="19814">MQCDSQPNIVDVEDLDYEAPKEDGKPNTRQRGRPRKIQEGTGSMLKYVNGGKNPFEAQSKLQRSPTREGHSIDGITEKSADKAETQVTDGAHVNNNTKGDSTEYNSRKVFEARIEELVIERIGALEDQVQNLWNEKANLEGKLNKVESEVNVEKARRIEVEEHRNELRPSARSLQ</sequence>
<evidence type="ECO:0000313" key="1">
    <source>
        <dbReference type="EMBL" id="KAJ8670020.1"/>
    </source>
</evidence>
<accession>A0ACC2NKF5</accession>
<dbReference type="EMBL" id="CM056743">
    <property type="protein sequence ID" value="KAJ8670020.1"/>
    <property type="molecule type" value="Genomic_DNA"/>
</dbReference>
<gene>
    <name evidence="1" type="ORF">QAD02_001279</name>
</gene>
<keyword evidence="2" id="KW-1185">Reference proteome</keyword>
<name>A0ACC2NKF5_9HYME</name>
<dbReference type="Proteomes" id="UP001239111">
    <property type="component" value="Chromosome 3"/>
</dbReference>